<comment type="caution">
    <text evidence="2">The sequence shown here is derived from an EMBL/GenBank/DDBJ whole genome shotgun (WGS) entry which is preliminary data.</text>
</comment>
<organism evidence="2 3">
    <name type="scientific">Colocasia esculenta</name>
    <name type="common">Wild taro</name>
    <name type="synonym">Arum esculentum</name>
    <dbReference type="NCBI Taxonomy" id="4460"/>
    <lineage>
        <taxon>Eukaryota</taxon>
        <taxon>Viridiplantae</taxon>
        <taxon>Streptophyta</taxon>
        <taxon>Embryophyta</taxon>
        <taxon>Tracheophyta</taxon>
        <taxon>Spermatophyta</taxon>
        <taxon>Magnoliopsida</taxon>
        <taxon>Liliopsida</taxon>
        <taxon>Araceae</taxon>
        <taxon>Aroideae</taxon>
        <taxon>Colocasieae</taxon>
        <taxon>Colocasia</taxon>
    </lineage>
</organism>
<dbReference type="Proteomes" id="UP000652761">
    <property type="component" value="Unassembled WGS sequence"/>
</dbReference>
<reference evidence="2" key="1">
    <citation type="submission" date="2017-07" db="EMBL/GenBank/DDBJ databases">
        <title>Taro Niue Genome Assembly and Annotation.</title>
        <authorList>
            <person name="Atibalentja N."/>
            <person name="Keating K."/>
            <person name="Fields C.J."/>
        </authorList>
    </citation>
    <scope>NUCLEOTIDE SEQUENCE</scope>
    <source>
        <strain evidence="2">Niue_2</strain>
        <tissue evidence="2">Leaf</tissue>
    </source>
</reference>
<evidence type="ECO:0000256" key="1">
    <source>
        <dbReference type="SAM" id="Phobius"/>
    </source>
</evidence>
<name>A0A843U492_COLES</name>
<accession>A0A843U492</accession>
<keyword evidence="3" id="KW-1185">Reference proteome</keyword>
<dbReference type="AlphaFoldDB" id="A0A843U492"/>
<evidence type="ECO:0000313" key="2">
    <source>
        <dbReference type="EMBL" id="MQL76484.1"/>
    </source>
</evidence>
<keyword evidence="1" id="KW-0812">Transmembrane</keyword>
<dbReference type="EMBL" id="NMUH01000301">
    <property type="protein sequence ID" value="MQL76484.1"/>
    <property type="molecule type" value="Genomic_DNA"/>
</dbReference>
<keyword evidence="1" id="KW-1133">Transmembrane helix</keyword>
<gene>
    <name evidence="2" type="ORF">Taro_008883</name>
</gene>
<protein>
    <submittedName>
        <fullName evidence="2">Uncharacterized protein</fullName>
    </submittedName>
</protein>
<evidence type="ECO:0000313" key="3">
    <source>
        <dbReference type="Proteomes" id="UP000652761"/>
    </source>
</evidence>
<keyword evidence="1" id="KW-0472">Membrane</keyword>
<proteinExistence type="predicted"/>
<sequence length="280" mass="30431">MEHSTGLPLCWCRDHGVRRDTRRGLCPVGRDLIVTRLLSRCPSPSRWYRDGLGGRNSACVCLRCSVVPFGVLVCAPGLAFPQDLQVGNAEALPTSLLRVRACLALAGLVVVYKLAFRRGSYCACSACSPGALHLRACPVQRLSPLPGTPILESLLKECSELRACSSWQPSWQTLERREKRGLDSGAESFVELSCLGWDAEVVEAVLFLARPKQSFVSLPLSALVPEPRSGARRGVAAWPGCGVACICVFLWRLCLALPRRGGRSQAGEQRAWTTCPPLGF</sequence>
<feature type="transmembrane region" description="Helical" evidence="1">
    <location>
        <begin position="235"/>
        <end position="255"/>
    </location>
</feature>